<comment type="caution">
    <text evidence="2">The sequence shown here is derived from an EMBL/GenBank/DDBJ whole genome shotgun (WGS) entry which is preliminary data.</text>
</comment>
<reference evidence="3" key="1">
    <citation type="journal article" date="2016" name="Genome Biol. Evol.">
        <title>Comparative 'omics' of the Fusarium fujikuroi species complex highlights differences in genetic potential and metabolite synthesis.</title>
        <authorList>
            <person name="Niehaus E.-M."/>
            <person name="Muensterkoetter M."/>
            <person name="Proctor R.H."/>
            <person name="Brown D.W."/>
            <person name="Sharon A."/>
            <person name="Idan Y."/>
            <person name="Oren-Young L."/>
            <person name="Sieber C.M."/>
            <person name="Novak O."/>
            <person name="Pencik A."/>
            <person name="Tarkowska D."/>
            <person name="Hromadova K."/>
            <person name="Freeman S."/>
            <person name="Maymon M."/>
            <person name="Elazar M."/>
            <person name="Youssef S.A."/>
            <person name="El-Shabrawy E.S.M."/>
            <person name="Shalaby A.B.A."/>
            <person name="Houterman P."/>
            <person name="Brock N.L."/>
            <person name="Burkhardt I."/>
            <person name="Tsavkelova E.A."/>
            <person name="Dickschat J.S."/>
            <person name="Galuszka P."/>
            <person name="Gueldener U."/>
            <person name="Tudzynski B."/>
        </authorList>
    </citation>
    <scope>NUCLEOTIDE SEQUENCE [LARGE SCALE GENOMIC DNA]</scope>
    <source>
        <strain evidence="3">MRC7560</strain>
    </source>
</reference>
<evidence type="ECO:0000256" key="1">
    <source>
        <dbReference type="SAM" id="MobiDB-lite"/>
    </source>
</evidence>
<evidence type="ECO:0000313" key="2">
    <source>
        <dbReference type="EMBL" id="CVL00487.1"/>
    </source>
</evidence>
<protein>
    <submittedName>
        <fullName evidence="2">Uncharacterized protein</fullName>
    </submittedName>
</protein>
<dbReference type="AlphaFoldDB" id="A0A1L7TYM3"/>
<evidence type="ECO:0000313" key="3">
    <source>
        <dbReference type="Proteomes" id="UP000184255"/>
    </source>
</evidence>
<name>A0A1L7TYM3_FUSMA</name>
<dbReference type="RefSeq" id="XP_041686400.1">
    <property type="nucleotide sequence ID" value="XM_041820529.1"/>
</dbReference>
<dbReference type="GeneID" id="65089171"/>
<feature type="region of interest" description="Disordered" evidence="1">
    <location>
        <begin position="1"/>
        <end position="29"/>
    </location>
</feature>
<dbReference type="Proteomes" id="UP000184255">
    <property type="component" value="Unassembled WGS sequence"/>
</dbReference>
<proteinExistence type="predicted"/>
<dbReference type="VEuPathDB" id="FungiDB:FMAN_09914"/>
<keyword evidence="3" id="KW-1185">Reference proteome</keyword>
<sequence length="236" mass="25767">MASSHTNQQAESRRDRAPNTSPSEADRRKLQDLELALAKAQRELGVFCMETNQTSSLLLVEDATQDNVQEHPAPECDTDNCCQRCGSPYESEPVAQREHQSNIPAGASCVITRVLNAAPQLQTRYTNTTTGGSNDGDWYLGSPEGGLWVLKSVAPLKCWQTVFERTGVAREFSSRCDRSTTRAMTWIRASRRSECAGRGRLLSYLSPLQFNADGGGVACLLTCAGRKRAAHGQSGL</sequence>
<feature type="compositionally biased region" description="Polar residues" evidence="1">
    <location>
        <begin position="1"/>
        <end position="10"/>
    </location>
</feature>
<gene>
    <name evidence="2" type="ORF">FMAN_09914</name>
</gene>
<dbReference type="EMBL" id="FCQH01000011">
    <property type="protein sequence ID" value="CVL00487.1"/>
    <property type="molecule type" value="Genomic_DNA"/>
</dbReference>
<organism evidence="2 3">
    <name type="scientific">Fusarium mangiferae</name>
    <name type="common">Mango malformation disease fungus</name>
    <dbReference type="NCBI Taxonomy" id="192010"/>
    <lineage>
        <taxon>Eukaryota</taxon>
        <taxon>Fungi</taxon>
        <taxon>Dikarya</taxon>
        <taxon>Ascomycota</taxon>
        <taxon>Pezizomycotina</taxon>
        <taxon>Sordariomycetes</taxon>
        <taxon>Hypocreomycetidae</taxon>
        <taxon>Hypocreales</taxon>
        <taxon>Nectriaceae</taxon>
        <taxon>Fusarium</taxon>
        <taxon>Fusarium fujikuroi species complex</taxon>
    </lineage>
</organism>
<accession>A0A1L7TYM3</accession>